<dbReference type="EMBL" id="PXYW01000036">
    <property type="protein sequence ID" value="PSR32588.1"/>
    <property type="molecule type" value="Genomic_DNA"/>
</dbReference>
<evidence type="ECO:0000256" key="1">
    <source>
        <dbReference type="SAM" id="Phobius"/>
    </source>
</evidence>
<feature type="transmembrane region" description="Helical" evidence="1">
    <location>
        <begin position="26"/>
        <end position="45"/>
    </location>
</feature>
<evidence type="ECO:0000313" key="2">
    <source>
        <dbReference type="EMBL" id="PSR32588.1"/>
    </source>
</evidence>
<proteinExistence type="predicted"/>
<accession>A0A2T2XDP0</accession>
<organism evidence="2 3">
    <name type="scientific">Sulfobacillus benefaciens</name>
    <dbReference type="NCBI Taxonomy" id="453960"/>
    <lineage>
        <taxon>Bacteria</taxon>
        <taxon>Bacillati</taxon>
        <taxon>Bacillota</taxon>
        <taxon>Clostridia</taxon>
        <taxon>Eubacteriales</taxon>
        <taxon>Clostridiales Family XVII. Incertae Sedis</taxon>
        <taxon>Sulfobacillus</taxon>
    </lineage>
</organism>
<comment type="caution">
    <text evidence="2">The sequence shown here is derived from an EMBL/GenBank/DDBJ whole genome shotgun (WGS) entry which is preliminary data.</text>
</comment>
<gene>
    <name evidence="2" type="ORF">C7B46_13790</name>
</gene>
<dbReference type="AlphaFoldDB" id="A0A2T2XDP0"/>
<protein>
    <submittedName>
        <fullName evidence="2">Uncharacterized protein</fullName>
    </submittedName>
</protein>
<reference evidence="2 3" key="1">
    <citation type="journal article" date="2014" name="BMC Genomics">
        <title>Comparison of environmental and isolate Sulfobacillus genomes reveals diverse carbon, sulfur, nitrogen, and hydrogen metabolisms.</title>
        <authorList>
            <person name="Justice N.B."/>
            <person name="Norman A."/>
            <person name="Brown C.T."/>
            <person name="Singh A."/>
            <person name="Thomas B.C."/>
            <person name="Banfield J.F."/>
        </authorList>
    </citation>
    <scope>NUCLEOTIDE SEQUENCE [LARGE SCALE GENOMIC DNA]</scope>
    <source>
        <strain evidence="2">AMDSBA4</strain>
    </source>
</reference>
<sequence length="91" mass="9817">MSVDVPEDDVEVNLNIQSPGFVEPIVVGRGLLLTVLIVALAGGDIRRKNRERRSKRKLSDGRPLQGLNRLLGGATSAPHCARCAMAIESNK</sequence>
<dbReference type="Proteomes" id="UP000242972">
    <property type="component" value="Unassembled WGS sequence"/>
</dbReference>
<keyword evidence="1" id="KW-1133">Transmembrane helix</keyword>
<keyword evidence="1" id="KW-0812">Transmembrane</keyword>
<name>A0A2T2XDP0_9FIRM</name>
<keyword evidence="1" id="KW-0472">Membrane</keyword>
<evidence type="ECO:0000313" key="3">
    <source>
        <dbReference type="Proteomes" id="UP000242972"/>
    </source>
</evidence>